<dbReference type="Proteomes" id="UP001143856">
    <property type="component" value="Unassembled WGS sequence"/>
</dbReference>
<dbReference type="EMBL" id="JAPDGR010000443">
    <property type="protein sequence ID" value="KAJ2990193.1"/>
    <property type="molecule type" value="Genomic_DNA"/>
</dbReference>
<proteinExistence type="predicted"/>
<comment type="caution">
    <text evidence="1">The sequence shown here is derived from an EMBL/GenBank/DDBJ whole genome shotgun (WGS) entry which is preliminary data.</text>
</comment>
<reference evidence="1" key="1">
    <citation type="submission" date="2022-10" db="EMBL/GenBank/DDBJ databases">
        <title>Genome Sequence of Xylaria curta.</title>
        <authorList>
            <person name="Buettner E."/>
        </authorList>
    </citation>
    <scope>NUCLEOTIDE SEQUENCE</scope>
    <source>
        <strain evidence="1">Babe10</strain>
    </source>
</reference>
<evidence type="ECO:0000313" key="1">
    <source>
        <dbReference type="EMBL" id="KAJ2990193.1"/>
    </source>
</evidence>
<accession>A0ACC1PDK9</accession>
<name>A0ACC1PDK9_9PEZI</name>
<sequence>MKPHTLLVAALSAFGTSSPVPDRRSAAPSICVSGGGVYDVCDTAHSFIRCSGHDALLIADCMEDKSSYCQIVNGRGHCNGTAPPDLLPGAARGEGEGASVPAA</sequence>
<gene>
    <name evidence="1" type="ORF">NUW58_g3076</name>
</gene>
<evidence type="ECO:0000313" key="2">
    <source>
        <dbReference type="Proteomes" id="UP001143856"/>
    </source>
</evidence>
<keyword evidence="2" id="KW-1185">Reference proteome</keyword>
<protein>
    <submittedName>
        <fullName evidence="1">Uncharacterized protein</fullName>
    </submittedName>
</protein>
<organism evidence="1 2">
    <name type="scientific">Xylaria curta</name>
    <dbReference type="NCBI Taxonomy" id="42375"/>
    <lineage>
        <taxon>Eukaryota</taxon>
        <taxon>Fungi</taxon>
        <taxon>Dikarya</taxon>
        <taxon>Ascomycota</taxon>
        <taxon>Pezizomycotina</taxon>
        <taxon>Sordariomycetes</taxon>
        <taxon>Xylariomycetidae</taxon>
        <taxon>Xylariales</taxon>
        <taxon>Xylariaceae</taxon>
        <taxon>Xylaria</taxon>
    </lineage>
</organism>